<dbReference type="CDD" id="cd00384">
    <property type="entry name" value="ALAD_PBGS"/>
    <property type="match status" value="1"/>
</dbReference>
<evidence type="ECO:0000256" key="4">
    <source>
        <dbReference type="ARBA" id="ARBA00023239"/>
    </source>
</evidence>
<name>A0ABN6PD63_9EURY</name>
<keyword evidence="3" id="KW-0350">Heme biosynthesis</keyword>
<comment type="pathway">
    <text evidence="1">Porphyrin-containing compound metabolism; protoporphyrin-IX biosynthesis; coproporphyrinogen-III from 5-aminolevulinate: step 1/4.</text>
</comment>
<gene>
    <name evidence="9" type="ORF">MTTB_07970</name>
</gene>
<dbReference type="EC" id="4.2.1.24" evidence="7"/>
<evidence type="ECO:0000256" key="2">
    <source>
        <dbReference type="ARBA" id="ARBA00008055"/>
    </source>
</evidence>
<dbReference type="RefSeq" id="WP_248563776.1">
    <property type="nucleotide sequence ID" value="NZ_AP025698.1"/>
</dbReference>
<proteinExistence type="inferred from homology"/>
<dbReference type="InterPro" id="IPR013785">
    <property type="entry name" value="Aldolase_TIM"/>
</dbReference>
<evidence type="ECO:0000256" key="6">
    <source>
        <dbReference type="ARBA" id="ARBA00047651"/>
    </source>
</evidence>
<dbReference type="NCBIfam" id="NF006762">
    <property type="entry name" value="PRK09283.1"/>
    <property type="match status" value="1"/>
</dbReference>
<organism evidence="9 10">
    <name type="scientific">Methanothermobacter tenebrarum</name>
    <dbReference type="NCBI Taxonomy" id="680118"/>
    <lineage>
        <taxon>Archaea</taxon>
        <taxon>Methanobacteriati</taxon>
        <taxon>Methanobacteriota</taxon>
        <taxon>Methanomada group</taxon>
        <taxon>Methanobacteria</taxon>
        <taxon>Methanobacteriales</taxon>
        <taxon>Methanobacteriaceae</taxon>
        <taxon>Methanothermobacter</taxon>
    </lineage>
</organism>
<comment type="similarity">
    <text evidence="2 8">Belongs to the ALAD family.</text>
</comment>
<keyword evidence="4 7" id="KW-0456">Lyase</keyword>
<evidence type="ECO:0000256" key="7">
    <source>
        <dbReference type="RuleBase" id="RU000515"/>
    </source>
</evidence>
<dbReference type="PROSITE" id="PS00169">
    <property type="entry name" value="D_ALA_DEHYDRATASE"/>
    <property type="match status" value="1"/>
</dbReference>
<dbReference type="GeneID" id="71965316"/>
<keyword evidence="5 7" id="KW-0627">Porphyrin biosynthesis</keyword>
<dbReference type="SUPFAM" id="SSF51569">
    <property type="entry name" value="Aldolase"/>
    <property type="match status" value="1"/>
</dbReference>
<dbReference type="InterPro" id="IPR030656">
    <property type="entry name" value="ALAD_AS"/>
</dbReference>
<dbReference type="PANTHER" id="PTHR11458">
    <property type="entry name" value="DELTA-AMINOLEVULINIC ACID DEHYDRATASE"/>
    <property type="match status" value="1"/>
</dbReference>
<dbReference type="PIRSF" id="PIRSF001415">
    <property type="entry name" value="Porphbilin_synth"/>
    <property type="match status" value="1"/>
</dbReference>
<evidence type="ECO:0000256" key="1">
    <source>
        <dbReference type="ARBA" id="ARBA00004694"/>
    </source>
</evidence>
<comment type="catalytic activity">
    <reaction evidence="6 7">
        <text>2 5-aminolevulinate = porphobilinogen + 2 H2O + H(+)</text>
        <dbReference type="Rhea" id="RHEA:24064"/>
        <dbReference type="ChEBI" id="CHEBI:15377"/>
        <dbReference type="ChEBI" id="CHEBI:15378"/>
        <dbReference type="ChEBI" id="CHEBI:58126"/>
        <dbReference type="ChEBI" id="CHEBI:356416"/>
        <dbReference type="EC" id="4.2.1.24"/>
    </reaction>
</comment>
<dbReference type="Gene3D" id="3.20.20.70">
    <property type="entry name" value="Aldolase class I"/>
    <property type="match status" value="1"/>
</dbReference>
<evidence type="ECO:0000313" key="10">
    <source>
        <dbReference type="Proteomes" id="UP000831817"/>
    </source>
</evidence>
<accession>A0ABN6PD63</accession>
<dbReference type="PANTHER" id="PTHR11458:SF0">
    <property type="entry name" value="DELTA-AMINOLEVULINIC ACID DEHYDRATASE"/>
    <property type="match status" value="1"/>
</dbReference>
<dbReference type="InterPro" id="IPR001731">
    <property type="entry name" value="ALAD"/>
</dbReference>
<comment type="subunit">
    <text evidence="7">Homooctamer.</text>
</comment>
<protein>
    <recommendedName>
        <fullName evidence="7">Delta-aminolevulinic acid dehydratase</fullName>
        <ecNumber evidence="7">4.2.1.24</ecNumber>
    </recommendedName>
</protein>
<evidence type="ECO:0000256" key="8">
    <source>
        <dbReference type="RuleBase" id="RU004161"/>
    </source>
</evidence>
<sequence>MRFPTKRMRRLRKTSKMREIVKETRISPSNLIYPVFVKEDLKRGSKEPIETMPGQYRYSPEAAVDELKKLEKKGLKTIILFGIPSEKDNIGSSAFDENGIVQETIRLLKEETKLVIITDVCLCQYTSHGHCGIVKNRQILNDETLEYLGKIAVSHARAGADMVAPSDMMDGRVAAIRKKLDENGFQDVPIMSYAVKYASSFYAPFRGAVYSTPSFGDRKTYQMDPANAREAILEAELDIEEGADIIMVKPALPYLDIIRALREEFNTPVAAYNVSGEYSMLMAAIQKGYLTEEAIYESILSIKRAGADLIISHFTPRLLLDGGLTG</sequence>
<reference evidence="9 10" key="1">
    <citation type="submission" date="2022-04" db="EMBL/GenBank/DDBJ databases">
        <title>Complete genome of Methanothermobacter tenebrarum strain RMAS.</title>
        <authorList>
            <person name="Nakamura K."/>
            <person name="Oshima K."/>
            <person name="Hattori M."/>
            <person name="Kamagata Y."/>
            <person name="Takamizawa K."/>
        </authorList>
    </citation>
    <scope>NUCLEOTIDE SEQUENCE [LARGE SCALE GENOMIC DNA]</scope>
    <source>
        <strain evidence="9 10">RMAS</strain>
    </source>
</reference>
<evidence type="ECO:0000256" key="3">
    <source>
        <dbReference type="ARBA" id="ARBA00023133"/>
    </source>
</evidence>
<dbReference type="SMART" id="SM01004">
    <property type="entry name" value="ALAD"/>
    <property type="match status" value="1"/>
</dbReference>
<evidence type="ECO:0000313" key="9">
    <source>
        <dbReference type="EMBL" id="BDH79418.1"/>
    </source>
</evidence>
<keyword evidence="10" id="KW-1185">Reference proteome</keyword>
<dbReference type="Proteomes" id="UP000831817">
    <property type="component" value="Chromosome"/>
</dbReference>
<dbReference type="PRINTS" id="PR00144">
    <property type="entry name" value="DALDHYDRTASE"/>
</dbReference>
<dbReference type="EMBL" id="AP025698">
    <property type="protein sequence ID" value="BDH79418.1"/>
    <property type="molecule type" value="Genomic_DNA"/>
</dbReference>
<evidence type="ECO:0000256" key="5">
    <source>
        <dbReference type="ARBA" id="ARBA00023244"/>
    </source>
</evidence>
<dbReference type="Pfam" id="PF00490">
    <property type="entry name" value="ALAD"/>
    <property type="match status" value="1"/>
</dbReference>